<organism evidence="4 5">
    <name type="scientific">Phytoactinopolyspora alkaliphila</name>
    <dbReference type="NCBI Taxonomy" id="1783498"/>
    <lineage>
        <taxon>Bacteria</taxon>
        <taxon>Bacillati</taxon>
        <taxon>Actinomycetota</taxon>
        <taxon>Actinomycetes</taxon>
        <taxon>Jiangellales</taxon>
        <taxon>Jiangellaceae</taxon>
        <taxon>Phytoactinopolyspora</taxon>
    </lineage>
</organism>
<feature type="transmembrane region" description="Helical" evidence="2">
    <location>
        <begin position="237"/>
        <end position="257"/>
    </location>
</feature>
<keyword evidence="5" id="KW-1185">Reference proteome</keyword>
<sequence>MTTLLRTVPAPGLVLGGIVSVQVGAGVAKGLFDELSPSAVVFIRLLTSAVVLVLATRMILRAQLRGASRSSLLVLVAFGLVLAVMNFSIYQSFARIPLGIAVTIEFLGPLGVSVAYSRRRLDLIWVVLAGFGVVLLTRGEAGELDPVGVVFALVAGACWAGYILLSAQTGRRFEGTSGLAVASVVGTIAMAPIGLAEGGTQLWEPRLLAAGIAVGLLSSALPYTLELEALRRMSAKVFGILMSVEPAVAAMVGLVLLGEVLHLREWSAIGCVVVACIGATRTGRPAPEAPEA</sequence>
<evidence type="ECO:0000256" key="2">
    <source>
        <dbReference type="SAM" id="Phobius"/>
    </source>
</evidence>
<reference evidence="4 5" key="1">
    <citation type="submission" date="2020-02" db="EMBL/GenBank/DDBJ databases">
        <authorList>
            <person name="Li X.-J."/>
            <person name="Feng X.-M."/>
        </authorList>
    </citation>
    <scope>NUCLEOTIDE SEQUENCE [LARGE SCALE GENOMIC DNA]</scope>
    <source>
        <strain evidence="4 5">CGMCC 4.7225</strain>
    </source>
</reference>
<feature type="transmembrane region" description="Helical" evidence="2">
    <location>
        <begin position="177"/>
        <end position="195"/>
    </location>
</feature>
<accession>A0A6N9YLJ4</accession>
<feature type="transmembrane region" description="Helical" evidence="2">
    <location>
        <begin position="38"/>
        <end position="60"/>
    </location>
</feature>
<keyword evidence="2" id="KW-0472">Membrane</keyword>
<keyword evidence="2" id="KW-0812">Transmembrane</keyword>
<feature type="transmembrane region" description="Helical" evidence="2">
    <location>
        <begin position="12"/>
        <end position="32"/>
    </location>
</feature>
<comment type="caution">
    <text evidence="4">The sequence shown here is derived from an EMBL/GenBank/DDBJ whole genome shotgun (WGS) entry which is preliminary data.</text>
</comment>
<dbReference type="InterPro" id="IPR037185">
    <property type="entry name" value="EmrE-like"/>
</dbReference>
<protein>
    <submittedName>
        <fullName evidence="4">EamA family transporter</fullName>
    </submittedName>
</protein>
<evidence type="ECO:0000313" key="4">
    <source>
        <dbReference type="EMBL" id="NED95749.1"/>
    </source>
</evidence>
<evidence type="ECO:0000313" key="5">
    <source>
        <dbReference type="Proteomes" id="UP000469185"/>
    </source>
</evidence>
<feature type="transmembrane region" description="Helical" evidence="2">
    <location>
        <begin position="123"/>
        <end position="141"/>
    </location>
</feature>
<dbReference type="GO" id="GO:0005886">
    <property type="term" value="C:plasma membrane"/>
    <property type="evidence" value="ECO:0007669"/>
    <property type="project" value="TreeGrafter"/>
</dbReference>
<evidence type="ECO:0000256" key="1">
    <source>
        <dbReference type="ARBA" id="ARBA00007362"/>
    </source>
</evidence>
<feature type="transmembrane region" description="Helical" evidence="2">
    <location>
        <begin position="96"/>
        <end position="116"/>
    </location>
</feature>
<dbReference type="GO" id="GO:0015565">
    <property type="term" value="F:threonine efflux transmembrane transporter activity"/>
    <property type="evidence" value="ECO:0007669"/>
    <property type="project" value="TreeGrafter"/>
</dbReference>
<dbReference type="InterPro" id="IPR000620">
    <property type="entry name" value="EamA_dom"/>
</dbReference>
<comment type="similarity">
    <text evidence="1">Belongs to the EamA transporter family.</text>
</comment>
<dbReference type="SUPFAM" id="SSF103481">
    <property type="entry name" value="Multidrug resistance efflux transporter EmrE"/>
    <property type="match status" value="1"/>
</dbReference>
<feature type="transmembrane region" description="Helical" evidence="2">
    <location>
        <begin position="147"/>
        <end position="165"/>
    </location>
</feature>
<dbReference type="PANTHER" id="PTHR22911">
    <property type="entry name" value="ACYL-MALONYL CONDENSING ENZYME-RELATED"/>
    <property type="match status" value="1"/>
</dbReference>
<dbReference type="RefSeq" id="WP_163818533.1">
    <property type="nucleotide sequence ID" value="NZ_JAAGOB010000005.1"/>
</dbReference>
<dbReference type="PANTHER" id="PTHR22911:SF37">
    <property type="entry name" value="THREONINE_HOMOSERINE EXPORTER RHTA"/>
    <property type="match status" value="1"/>
</dbReference>
<feature type="transmembrane region" description="Helical" evidence="2">
    <location>
        <begin position="207"/>
        <end position="225"/>
    </location>
</feature>
<feature type="transmembrane region" description="Helical" evidence="2">
    <location>
        <begin position="72"/>
        <end position="90"/>
    </location>
</feature>
<dbReference type="Proteomes" id="UP000469185">
    <property type="component" value="Unassembled WGS sequence"/>
</dbReference>
<name>A0A6N9YLJ4_9ACTN</name>
<gene>
    <name evidence="4" type="ORF">G1H11_10535</name>
</gene>
<dbReference type="EMBL" id="JAAGOB010000005">
    <property type="protein sequence ID" value="NED95749.1"/>
    <property type="molecule type" value="Genomic_DNA"/>
</dbReference>
<proteinExistence type="inferred from homology"/>
<dbReference type="Pfam" id="PF00892">
    <property type="entry name" value="EamA"/>
    <property type="match status" value="1"/>
</dbReference>
<evidence type="ECO:0000259" key="3">
    <source>
        <dbReference type="Pfam" id="PF00892"/>
    </source>
</evidence>
<dbReference type="AlphaFoldDB" id="A0A6N9YLJ4"/>
<keyword evidence="2" id="KW-1133">Transmembrane helix</keyword>
<feature type="domain" description="EamA" evidence="3">
    <location>
        <begin position="148"/>
        <end position="278"/>
    </location>
</feature>